<protein>
    <submittedName>
        <fullName evidence="1">Uncharacterized protein</fullName>
    </submittedName>
</protein>
<comment type="caution">
    <text evidence="1">The sequence shown here is derived from an EMBL/GenBank/DDBJ whole genome shotgun (WGS) entry which is preliminary data.</text>
</comment>
<dbReference type="Proteomes" id="UP000193577">
    <property type="component" value="Unassembled WGS sequence"/>
</dbReference>
<organism evidence="1 2">
    <name type="scientific">Mycolicibacillus koreensis</name>
    <dbReference type="NCBI Taxonomy" id="1069220"/>
    <lineage>
        <taxon>Bacteria</taxon>
        <taxon>Bacillati</taxon>
        <taxon>Actinomycetota</taxon>
        <taxon>Actinomycetes</taxon>
        <taxon>Mycobacteriales</taxon>
        <taxon>Mycobacteriaceae</taxon>
        <taxon>Mycolicibacillus</taxon>
    </lineage>
</organism>
<dbReference type="AlphaFoldDB" id="A0A7I7SBA7"/>
<dbReference type="RefSeq" id="WP_085304512.1">
    <property type="nucleotide sequence ID" value="NZ_AP022594.1"/>
</dbReference>
<proteinExistence type="predicted"/>
<gene>
    <name evidence="1" type="ORF">B8W67_13685</name>
</gene>
<sequence>MISSELPDGVTAATPCYALVFRDASAADEASTWFFEISPVDGHFDTIASGSADTKPEAEKLCRARVAELGLSSVSFRTRSRKGKGS</sequence>
<accession>A0A7I7SBA7</accession>
<reference evidence="1 2" key="1">
    <citation type="submission" date="2017-04" db="EMBL/GenBank/DDBJ databases">
        <title>The new phylogeny of genus Mycobacterium.</title>
        <authorList>
            <person name="Tortoli E."/>
            <person name="Trovato A."/>
            <person name="Cirillo D.M."/>
        </authorList>
    </citation>
    <scope>NUCLEOTIDE SEQUENCE [LARGE SCALE GENOMIC DNA]</scope>
    <source>
        <strain evidence="1 2">KCTC 19819</strain>
    </source>
</reference>
<evidence type="ECO:0000313" key="2">
    <source>
        <dbReference type="Proteomes" id="UP000193577"/>
    </source>
</evidence>
<dbReference type="EMBL" id="NCXO01000032">
    <property type="protein sequence ID" value="OSC32800.1"/>
    <property type="molecule type" value="Genomic_DNA"/>
</dbReference>
<evidence type="ECO:0000313" key="1">
    <source>
        <dbReference type="EMBL" id="OSC32800.1"/>
    </source>
</evidence>
<keyword evidence="2" id="KW-1185">Reference proteome</keyword>
<name>A0A7I7SBA7_9MYCO</name>